<keyword evidence="1" id="KW-1133">Transmembrane helix</keyword>
<proteinExistence type="predicted"/>
<reference evidence="3" key="1">
    <citation type="submission" date="2018-08" db="EMBL/GenBank/DDBJ databases">
        <title>Mucilaginibacter sp. MYSH2.</title>
        <authorList>
            <person name="Seo T."/>
        </authorList>
    </citation>
    <scope>NUCLEOTIDE SEQUENCE [LARGE SCALE GENOMIC DNA]</scope>
    <source>
        <strain evidence="3">KIRAN</strain>
    </source>
</reference>
<dbReference type="InterPro" id="IPR025333">
    <property type="entry name" value="DUF4239"/>
</dbReference>
<keyword evidence="1" id="KW-0472">Membrane</keyword>
<name>A0A399S101_9BACT</name>
<feature type="transmembrane region" description="Helical" evidence="1">
    <location>
        <begin position="6"/>
        <end position="24"/>
    </location>
</feature>
<evidence type="ECO:0000313" key="3">
    <source>
        <dbReference type="Proteomes" id="UP000266005"/>
    </source>
</evidence>
<evidence type="ECO:0008006" key="4">
    <source>
        <dbReference type="Google" id="ProtNLM"/>
    </source>
</evidence>
<keyword evidence="3" id="KW-1185">Reference proteome</keyword>
<accession>A0A399S101</accession>
<organism evidence="2 3">
    <name type="scientific">Pontibacter oryzae</name>
    <dbReference type="NCBI Taxonomy" id="2304593"/>
    <lineage>
        <taxon>Bacteria</taxon>
        <taxon>Pseudomonadati</taxon>
        <taxon>Bacteroidota</taxon>
        <taxon>Cytophagia</taxon>
        <taxon>Cytophagales</taxon>
        <taxon>Hymenobacteraceae</taxon>
        <taxon>Pontibacter</taxon>
    </lineage>
</organism>
<feature type="transmembrane region" description="Helical" evidence="1">
    <location>
        <begin position="186"/>
        <end position="204"/>
    </location>
</feature>
<feature type="transmembrane region" description="Helical" evidence="1">
    <location>
        <begin position="45"/>
        <end position="66"/>
    </location>
</feature>
<dbReference type="Proteomes" id="UP000266005">
    <property type="component" value="Unassembled WGS sequence"/>
</dbReference>
<evidence type="ECO:0000313" key="2">
    <source>
        <dbReference type="EMBL" id="RIJ37770.1"/>
    </source>
</evidence>
<comment type="caution">
    <text evidence="2">The sequence shown here is derived from an EMBL/GenBank/DDBJ whole genome shotgun (WGS) entry which is preliminary data.</text>
</comment>
<dbReference type="OrthoDB" id="677192at2"/>
<dbReference type="Pfam" id="PF14023">
    <property type="entry name" value="Bestrophin-like"/>
    <property type="match status" value="1"/>
</dbReference>
<keyword evidence="1" id="KW-0812">Transmembrane</keyword>
<evidence type="ECO:0000256" key="1">
    <source>
        <dbReference type="SAM" id="Phobius"/>
    </source>
</evidence>
<gene>
    <name evidence="2" type="ORF">D1627_11795</name>
</gene>
<feature type="transmembrane region" description="Helical" evidence="1">
    <location>
        <begin position="216"/>
        <end position="233"/>
    </location>
</feature>
<dbReference type="AlphaFoldDB" id="A0A399S101"/>
<protein>
    <recommendedName>
        <fullName evidence="4">DUF4239 domain-containing protein</fullName>
    </recommendedName>
</protein>
<sequence length="254" mass="28523">MYDESSFLIVGILFTLILVAIEIGNLFGKRYHKKTGEDIKSQTNAIMGGVFGLLALLLGFTFSIALNRFDSRTEAQIEEANAIGTALLRTALLPEPYHIEGHQLLQQYVDVRLELINVDLTKVAERRRLLRKTEKIQDAIWATATAAVEIDPRPVTTGMFITALNKMIDAQEKRNTIQEQHVPEPIFLLLFMVFIVAGALMGYAKGLSKNRSRIPTTIFIVLITLVVFIIIDLDRPKRAIIKVSQASMLDLKNE</sequence>
<dbReference type="RefSeq" id="WP_119432427.1">
    <property type="nucleotide sequence ID" value="NZ_QWGE01000003.1"/>
</dbReference>
<dbReference type="EMBL" id="QWGE01000003">
    <property type="protein sequence ID" value="RIJ37770.1"/>
    <property type="molecule type" value="Genomic_DNA"/>
</dbReference>